<sequence>MYAKRADGWCKSDIDATGMDFGESSEKEERIIPVSGCGERVEQTLNQRWYRDYSPSAGFCLWGAFLCSAP</sequence>
<proteinExistence type="predicted"/>
<dbReference type="AlphaFoldDB" id="A0A264W2T0"/>
<keyword evidence="2" id="KW-1185">Reference proteome</keyword>
<comment type="caution">
    <text evidence="1">The sequence shown here is derived from an EMBL/GenBank/DDBJ whole genome shotgun (WGS) entry which is preliminary data.</text>
</comment>
<gene>
    <name evidence="1" type="ORF">CF394_08935</name>
</gene>
<organism evidence="1 2">
    <name type="scientific">Tetzosporium hominis</name>
    <dbReference type="NCBI Taxonomy" id="2020506"/>
    <lineage>
        <taxon>Bacteria</taxon>
        <taxon>Bacillati</taxon>
        <taxon>Bacillota</taxon>
        <taxon>Bacilli</taxon>
        <taxon>Bacillales</taxon>
        <taxon>Caryophanaceae</taxon>
        <taxon>Tetzosporium</taxon>
    </lineage>
</organism>
<evidence type="ECO:0000313" key="1">
    <source>
        <dbReference type="EMBL" id="OZS77869.1"/>
    </source>
</evidence>
<dbReference type="EMBL" id="NOKQ01000217">
    <property type="protein sequence ID" value="OZS77869.1"/>
    <property type="molecule type" value="Genomic_DNA"/>
</dbReference>
<accession>A0A264W2T0</accession>
<evidence type="ECO:0000313" key="2">
    <source>
        <dbReference type="Proteomes" id="UP000217065"/>
    </source>
</evidence>
<protein>
    <submittedName>
        <fullName evidence="1">Uncharacterized protein</fullName>
    </submittedName>
</protein>
<dbReference type="Proteomes" id="UP000217065">
    <property type="component" value="Unassembled WGS sequence"/>
</dbReference>
<reference evidence="1 2" key="1">
    <citation type="submission" date="2017-07" db="EMBL/GenBank/DDBJ databases">
        <title>Tetzosporium hominis gen.nov. sp.nov.</title>
        <authorList>
            <person name="Tetz G."/>
            <person name="Tetz V."/>
        </authorList>
    </citation>
    <scope>NUCLEOTIDE SEQUENCE [LARGE SCALE GENOMIC DNA]</scope>
    <source>
        <strain evidence="1 2">VT-49</strain>
    </source>
</reference>
<name>A0A264W2T0_9BACL</name>